<dbReference type="InterPro" id="IPR039424">
    <property type="entry name" value="SBP_5"/>
</dbReference>
<dbReference type="InterPro" id="IPR030678">
    <property type="entry name" value="Peptide/Ni-bd"/>
</dbReference>
<name>A0ABQ6K464_9MICO</name>
<keyword evidence="4 5" id="KW-0732">Signal</keyword>
<dbReference type="Proteomes" id="UP001157034">
    <property type="component" value="Unassembled WGS sequence"/>
</dbReference>
<comment type="subcellular location">
    <subcellularLocation>
        <location evidence="1">Cell membrane</location>
        <topology evidence="1">Lipid-anchor</topology>
    </subcellularLocation>
</comment>
<dbReference type="EMBL" id="BSVB01000001">
    <property type="protein sequence ID" value="GMA94099.1"/>
    <property type="molecule type" value="Genomic_DNA"/>
</dbReference>
<dbReference type="PROSITE" id="PS51257">
    <property type="entry name" value="PROKAR_LIPOPROTEIN"/>
    <property type="match status" value="1"/>
</dbReference>
<feature type="domain" description="Solute-binding protein family 5" evidence="6">
    <location>
        <begin position="88"/>
        <end position="433"/>
    </location>
</feature>
<comment type="caution">
    <text evidence="7">The sequence shown here is derived from an EMBL/GenBank/DDBJ whole genome shotgun (WGS) entry which is preliminary data.</text>
</comment>
<dbReference type="InterPro" id="IPR000914">
    <property type="entry name" value="SBP_5_dom"/>
</dbReference>
<dbReference type="Gene3D" id="3.40.190.10">
    <property type="entry name" value="Periplasmic binding protein-like II"/>
    <property type="match status" value="1"/>
</dbReference>
<dbReference type="SUPFAM" id="SSF53850">
    <property type="entry name" value="Periplasmic binding protein-like II"/>
    <property type="match status" value="1"/>
</dbReference>
<proteinExistence type="inferred from homology"/>
<evidence type="ECO:0000313" key="8">
    <source>
        <dbReference type="Proteomes" id="UP001157034"/>
    </source>
</evidence>
<dbReference type="Pfam" id="PF00496">
    <property type="entry name" value="SBP_bac_5"/>
    <property type="match status" value="1"/>
</dbReference>
<feature type="chain" id="PRO_5045630967" evidence="5">
    <location>
        <begin position="23"/>
        <end position="512"/>
    </location>
</feature>
<keyword evidence="3" id="KW-0813">Transport</keyword>
<evidence type="ECO:0000259" key="6">
    <source>
        <dbReference type="Pfam" id="PF00496"/>
    </source>
</evidence>
<evidence type="ECO:0000256" key="3">
    <source>
        <dbReference type="ARBA" id="ARBA00022448"/>
    </source>
</evidence>
<evidence type="ECO:0000256" key="1">
    <source>
        <dbReference type="ARBA" id="ARBA00004193"/>
    </source>
</evidence>
<dbReference type="RefSeq" id="WP_284253111.1">
    <property type="nucleotide sequence ID" value="NZ_BAAAQO010000003.1"/>
</dbReference>
<comment type="similarity">
    <text evidence="2">Belongs to the bacterial solute-binding protein 5 family.</text>
</comment>
<organism evidence="7 8">
    <name type="scientific">Pseudolysinimonas kribbensis</name>
    <dbReference type="NCBI Taxonomy" id="433641"/>
    <lineage>
        <taxon>Bacteria</taxon>
        <taxon>Bacillati</taxon>
        <taxon>Actinomycetota</taxon>
        <taxon>Actinomycetes</taxon>
        <taxon>Micrococcales</taxon>
        <taxon>Microbacteriaceae</taxon>
        <taxon>Pseudolysinimonas</taxon>
    </lineage>
</organism>
<evidence type="ECO:0000313" key="7">
    <source>
        <dbReference type="EMBL" id="GMA94099.1"/>
    </source>
</evidence>
<evidence type="ECO:0000256" key="4">
    <source>
        <dbReference type="ARBA" id="ARBA00022729"/>
    </source>
</evidence>
<evidence type="ECO:0000256" key="2">
    <source>
        <dbReference type="ARBA" id="ARBA00005695"/>
    </source>
</evidence>
<keyword evidence="8" id="KW-1185">Reference proteome</keyword>
<evidence type="ECO:0000256" key="5">
    <source>
        <dbReference type="SAM" id="SignalP"/>
    </source>
</evidence>
<dbReference type="PANTHER" id="PTHR30290:SF10">
    <property type="entry name" value="PERIPLASMIC OLIGOPEPTIDE-BINDING PROTEIN-RELATED"/>
    <property type="match status" value="1"/>
</dbReference>
<reference evidence="8" key="1">
    <citation type="journal article" date="2019" name="Int. J. Syst. Evol. Microbiol.">
        <title>The Global Catalogue of Microorganisms (GCM) 10K type strain sequencing project: providing services to taxonomists for standard genome sequencing and annotation.</title>
        <authorList>
            <consortium name="The Broad Institute Genomics Platform"/>
            <consortium name="The Broad Institute Genome Sequencing Center for Infectious Disease"/>
            <person name="Wu L."/>
            <person name="Ma J."/>
        </authorList>
    </citation>
    <scope>NUCLEOTIDE SEQUENCE [LARGE SCALE GENOMIC DNA]</scope>
    <source>
        <strain evidence="8">NBRC 108894</strain>
    </source>
</reference>
<gene>
    <name evidence="7" type="primary">oppA</name>
    <name evidence="7" type="ORF">GCM10025881_09230</name>
</gene>
<protein>
    <submittedName>
        <fullName evidence="7">Glutathione ABC transporter substrate-binding protein</fullName>
    </submittedName>
</protein>
<sequence>MTSPFRKGLLGLAAATAAVALALTGCSSGGTPYTSGAALPDAKQNLTFVPNYAVPSTDVTKNPLEMGTNQVMSNVLQALVKLNDKSVPEPQLATSWDWTDPTTLVFKLRKNVKFSDGADFTATNVKNSFDRYIAQKQALAAALSVITSYEADDSAGTFTVHTKAPTGTLVGILALVYIGEGAATDDAAWSKPVGTGAFVLSDYVPNDHVTLTRNKSYWGTKAKLKTVTFKLITDTNAKITALSNGQVQVLNDVTNDQIPTVKGMSNVTFTQRSGLTYYFLWFENQHKPLDDVRVRKAMWEALDLPTIVKSLYGETASTMDSFCPSAAFGCLPAEGMPKYDPEDAKKLLADAGYPNGFSTDVIFSTANSGLNDLATAFVSAWKSVGITVQPRAEDGTSWLADFTALKWDMDLQPNQTITGDADYTLNRLYSCAAKRLGYCNPDLDALMTKAQQATDAGERKDLYQKVVNIMAKDVPAIPLFQSTSNVAALKTVKGLKIPPSEFIDWSGVYLTN</sequence>
<dbReference type="PANTHER" id="PTHR30290">
    <property type="entry name" value="PERIPLASMIC BINDING COMPONENT OF ABC TRANSPORTER"/>
    <property type="match status" value="1"/>
</dbReference>
<accession>A0ABQ6K464</accession>
<dbReference type="PROSITE" id="PS01040">
    <property type="entry name" value="SBP_BACTERIAL_5"/>
    <property type="match status" value="1"/>
</dbReference>
<dbReference type="PIRSF" id="PIRSF002741">
    <property type="entry name" value="MppA"/>
    <property type="match status" value="1"/>
</dbReference>
<dbReference type="Gene3D" id="3.10.105.10">
    <property type="entry name" value="Dipeptide-binding Protein, Domain 3"/>
    <property type="match status" value="1"/>
</dbReference>
<dbReference type="Gene3D" id="3.90.76.10">
    <property type="entry name" value="Dipeptide-binding Protein, Domain 1"/>
    <property type="match status" value="1"/>
</dbReference>
<feature type="signal peptide" evidence="5">
    <location>
        <begin position="1"/>
        <end position="22"/>
    </location>
</feature>
<dbReference type="InterPro" id="IPR023765">
    <property type="entry name" value="SBP_5_CS"/>
</dbReference>
<dbReference type="CDD" id="cd00995">
    <property type="entry name" value="PBP2_NikA_DppA_OppA_like"/>
    <property type="match status" value="1"/>
</dbReference>